<accession>U7PKY2</accession>
<keyword evidence="2" id="KW-0472">Membrane</keyword>
<dbReference type="AlphaFoldDB" id="U7PKY2"/>
<dbReference type="OrthoDB" id="5041285at2759"/>
<evidence type="ECO:0000256" key="1">
    <source>
        <dbReference type="SAM" id="MobiDB-lite"/>
    </source>
</evidence>
<dbReference type="InterPro" id="IPR001087">
    <property type="entry name" value="GDSL"/>
</dbReference>
<dbReference type="SUPFAM" id="SSF52266">
    <property type="entry name" value="SGNH hydrolase"/>
    <property type="match status" value="1"/>
</dbReference>
<keyword evidence="2" id="KW-1133">Transmembrane helix</keyword>
<dbReference type="Proteomes" id="UP000018087">
    <property type="component" value="Unassembled WGS sequence"/>
</dbReference>
<keyword evidence="4" id="KW-1185">Reference proteome</keyword>
<dbReference type="HOGENOM" id="CLU_065859_1_0_1"/>
<dbReference type="GO" id="GO:0016788">
    <property type="term" value="F:hydrolase activity, acting on ester bonds"/>
    <property type="evidence" value="ECO:0007669"/>
    <property type="project" value="InterPro"/>
</dbReference>
<dbReference type="Pfam" id="PF00657">
    <property type="entry name" value="Lipase_GDSL"/>
    <property type="match status" value="1"/>
</dbReference>
<dbReference type="EMBL" id="KI440855">
    <property type="protein sequence ID" value="ERS95185.1"/>
    <property type="molecule type" value="Genomic_DNA"/>
</dbReference>
<evidence type="ECO:0000313" key="3">
    <source>
        <dbReference type="EMBL" id="ERS95185.1"/>
    </source>
</evidence>
<dbReference type="InterPro" id="IPR036514">
    <property type="entry name" value="SGNH_hydro_sf"/>
</dbReference>
<dbReference type="InterPro" id="IPR037459">
    <property type="entry name" value="RhgT-like"/>
</dbReference>
<keyword evidence="2" id="KW-0812">Transmembrane</keyword>
<dbReference type="PANTHER" id="PTHR43695:SF2">
    <property type="entry name" value="PUTATIVE (AFU_ORTHOLOGUE AFUA_2G17250)-RELATED"/>
    <property type="match status" value="1"/>
</dbReference>
<evidence type="ECO:0000256" key="2">
    <source>
        <dbReference type="SAM" id="Phobius"/>
    </source>
</evidence>
<gene>
    <name evidence="3" type="ORF">HMPREF1624_08396</name>
</gene>
<dbReference type="Gene3D" id="3.40.50.1110">
    <property type="entry name" value="SGNH hydrolase"/>
    <property type="match status" value="1"/>
</dbReference>
<reference evidence="4" key="1">
    <citation type="journal article" date="2014" name="Genome Announc.">
        <title>Genome sequence of the pathogenic fungus Sporothrix schenckii (ATCC 58251).</title>
        <authorList>
            <person name="Cuomo C.A."/>
            <person name="Rodriguez-Del Valle N."/>
            <person name="Perez-Sanchez L."/>
            <person name="Abouelleil A."/>
            <person name="Goldberg J."/>
            <person name="Young S."/>
            <person name="Zeng Q."/>
            <person name="Birren B.W."/>
        </authorList>
    </citation>
    <scope>NUCLEOTIDE SEQUENCE [LARGE SCALE GENOMIC DNA]</scope>
    <source>
        <strain evidence="4">ATCC 58251 / de Perez 2211183</strain>
    </source>
</reference>
<feature type="transmembrane region" description="Helical" evidence="2">
    <location>
        <begin position="12"/>
        <end position="29"/>
    </location>
</feature>
<dbReference type="eggNOG" id="ENOG502S5SG">
    <property type="taxonomic scope" value="Eukaryota"/>
</dbReference>
<feature type="region of interest" description="Disordered" evidence="1">
    <location>
        <begin position="54"/>
        <end position="97"/>
    </location>
</feature>
<dbReference type="PANTHER" id="PTHR43695">
    <property type="entry name" value="PUTATIVE (AFU_ORTHOLOGUE AFUA_2G17250)-RELATED"/>
    <property type="match status" value="1"/>
</dbReference>
<organism evidence="3 4">
    <name type="scientific">Sporothrix schenckii (strain ATCC 58251 / de Perez 2211183)</name>
    <name type="common">Rose-picker's disease fungus</name>
    <dbReference type="NCBI Taxonomy" id="1391915"/>
    <lineage>
        <taxon>Eukaryota</taxon>
        <taxon>Fungi</taxon>
        <taxon>Dikarya</taxon>
        <taxon>Ascomycota</taxon>
        <taxon>Pezizomycotina</taxon>
        <taxon>Sordariomycetes</taxon>
        <taxon>Sordariomycetidae</taxon>
        <taxon>Ophiostomatales</taxon>
        <taxon>Ophiostomataceae</taxon>
        <taxon>Sporothrix</taxon>
    </lineage>
</organism>
<dbReference type="STRING" id="1391915.U7PKY2"/>
<feature type="compositionally biased region" description="Gly residues" evidence="1">
    <location>
        <begin position="55"/>
        <end position="73"/>
    </location>
</feature>
<proteinExistence type="predicted"/>
<protein>
    <submittedName>
        <fullName evidence="3">Uncharacterized protein</fullName>
    </submittedName>
</protein>
<sequence>MLLNGGGRRLRIFLLTVFGLLGVIFLWATSDTDSTQLKEAVASWPAAVASPFAFDGGGSQDGDPGGFPYVGGGRKYDEPVPPPPALPPTGDSHDAGASSMGATGAPYFVLIGDSTTCGQAKEGGGWGDAFLWQLARGAQGVNYGVNGALSTGYFHSPIWNAAMQEVRTNALARPVYVTVQFGHNDQNPNSNVTLDMYQDTLVGMAREVLEAGGTPFLVTPLARRDFDLDGTTVTDNLKDYRERTLQAHAVLQDDEASKKARAINLNAASLAYIGAIGKTAAFRYNKWHPLVNDTTHLNELGATVFARIVADLMLGHPAALVPSGERDPWAPGAGNDDGGLSGWIRPDPYMTGLVWHGDPI</sequence>
<name>U7PKY2_SPOS1</name>
<evidence type="ECO:0000313" key="4">
    <source>
        <dbReference type="Proteomes" id="UP000018087"/>
    </source>
</evidence>